<dbReference type="HOGENOM" id="CLU_046113_2_2_9"/>
<evidence type="ECO:0000256" key="4">
    <source>
        <dbReference type="ARBA" id="ARBA00022692"/>
    </source>
</evidence>
<feature type="transmembrane region" description="Helical" evidence="7">
    <location>
        <begin position="117"/>
        <end position="137"/>
    </location>
</feature>
<keyword evidence="10" id="KW-1185">Reference proteome</keyword>
<name>F3ZXT8_MAHA5</name>
<dbReference type="GO" id="GO:0005886">
    <property type="term" value="C:plasma membrane"/>
    <property type="evidence" value="ECO:0007669"/>
    <property type="project" value="UniProtKB-SubCell"/>
</dbReference>
<keyword evidence="5 7" id="KW-1133">Transmembrane helix</keyword>
<proteinExistence type="inferred from homology"/>
<evidence type="ECO:0000313" key="9">
    <source>
        <dbReference type="EMBL" id="AEE96608.1"/>
    </source>
</evidence>
<dbReference type="Pfam" id="PF00528">
    <property type="entry name" value="BPD_transp_1"/>
    <property type="match status" value="1"/>
</dbReference>
<dbReference type="eggNOG" id="COG0600">
    <property type="taxonomic scope" value="Bacteria"/>
</dbReference>
<dbReference type="PANTHER" id="PTHR30151">
    <property type="entry name" value="ALKANE SULFONATE ABC TRANSPORTER-RELATED, MEMBRANE SUBUNIT"/>
    <property type="match status" value="1"/>
</dbReference>
<feature type="transmembrane region" description="Helical" evidence="7">
    <location>
        <begin position="198"/>
        <end position="220"/>
    </location>
</feature>
<evidence type="ECO:0000256" key="1">
    <source>
        <dbReference type="ARBA" id="ARBA00004651"/>
    </source>
</evidence>
<dbReference type="AlphaFoldDB" id="F3ZXT8"/>
<evidence type="ECO:0000256" key="6">
    <source>
        <dbReference type="ARBA" id="ARBA00023136"/>
    </source>
</evidence>
<dbReference type="GO" id="GO:0055085">
    <property type="term" value="P:transmembrane transport"/>
    <property type="evidence" value="ECO:0007669"/>
    <property type="project" value="InterPro"/>
</dbReference>
<dbReference type="STRING" id="697281.Mahau_1415"/>
<keyword evidence="3" id="KW-1003">Cell membrane</keyword>
<dbReference type="SUPFAM" id="SSF161098">
    <property type="entry name" value="MetI-like"/>
    <property type="match status" value="1"/>
</dbReference>
<evidence type="ECO:0000256" key="3">
    <source>
        <dbReference type="ARBA" id="ARBA00022475"/>
    </source>
</evidence>
<dbReference type="Gene3D" id="1.10.3720.10">
    <property type="entry name" value="MetI-like"/>
    <property type="match status" value="1"/>
</dbReference>
<dbReference type="RefSeq" id="WP_013781037.1">
    <property type="nucleotide sequence ID" value="NC_015520.1"/>
</dbReference>
<evidence type="ECO:0000256" key="2">
    <source>
        <dbReference type="ARBA" id="ARBA00022448"/>
    </source>
</evidence>
<gene>
    <name evidence="9" type="ordered locus">Mahau_1415</name>
</gene>
<feature type="transmembrane region" description="Helical" evidence="7">
    <location>
        <begin position="28"/>
        <end position="51"/>
    </location>
</feature>
<reference evidence="9 10" key="2">
    <citation type="journal article" date="2011" name="Stand. Genomic Sci.">
        <title>Complete genome sequence of Mahella australiensis type strain (50-1 BON).</title>
        <authorList>
            <person name="Sikorski J."/>
            <person name="Teshima H."/>
            <person name="Nolan M."/>
            <person name="Lucas S."/>
            <person name="Hammon N."/>
            <person name="Deshpande S."/>
            <person name="Cheng J.F."/>
            <person name="Pitluck S."/>
            <person name="Liolios K."/>
            <person name="Pagani I."/>
            <person name="Ivanova N."/>
            <person name="Huntemann M."/>
            <person name="Mavromatis K."/>
            <person name="Ovchinikova G."/>
            <person name="Pati A."/>
            <person name="Tapia R."/>
            <person name="Han C."/>
            <person name="Goodwin L."/>
            <person name="Chen A."/>
            <person name="Palaniappan K."/>
            <person name="Land M."/>
            <person name="Hauser L."/>
            <person name="Ngatchou-Djao O.D."/>
            <person name="Rohde M."/>
            <person name="Pukall R."/>
            <person name="Spring S."/>
            <person name="Abt B."/>
            <person name="Goker M."/>
            <person name="Detter J.C."/>
            <person name="Woyke T."/>
            <person name="Bristow J."/>
            <person name="Markowitz V."/>
            <person name="Hugenholtz P."/>
            <person name="Eisen J.A."/>
            <person name="Kyrpides N.C."/>
            <person name="Klenk H.P."/>
            <person name="Lapidus A."/>
        </authorList>
    </citation>
    <scope>NUCLEOTIDE SEQUENCE [LARGE SCALE GENOMIC DNA]</scope>
    <source>
        <strain evidence="10">DSM 15567 / CIP 107919 / 50-1 BON</strain>
    </source>
</reference>
<keyword evidence="2 7" id="KW-0813">Transport</keyword>
<reference evidence="10" key="1">
    <citation type="submission" date="2010-11" db="EMBL/GenBank/DDBJ databases">
        <title>The complete genome of Mahella australiensis DSM 15567.</title>
        <authorList>
            <consortium name="US DOE Joint Genome Institute (JGI-PGF)"/>
            <person name="Lucas S."/>
            <person name="Copeland A."/>
            <person name="Lapidus A."/>
            <person name="Bruce D."/>
            <person name="Goodwin L."/>
            <person name="Pitluck S."/>
            <person name="Kyrpides N."/>
            <person name="Mavromatis K."/>
            <person name="Pagani I."/>
            <person name="Ivanova N."/>
            <person name="Teshima H."/>
            <person name="Brettin T."/>
            <person name="Detter J.C."/>
            <person name="Han C."/>
            <person name="Tapia R."/>
            <person name="Land M."/>
            <person name="Hauser L."/>
            <person name="Markowitz V."/>
            <person name="Cheng J.-F."/>
            <person name="Hugenholtz P."/>
            <person name="Woyke T."/>
            <person name="Wu D."/>
            <person name="Spring S."/>
            <person name="Pukall R."/>
            <person name="Steenblock K."/>
            <person name="Schneider S."/>
            <person name="Klenk H.-P."/>
            <person name="Eisen J.A."/>
        </authorList>
    </citation>
    <scope>NUCLEOTIDE SEQUENCE [LARGE SCALE GENOMIC DNA]</scope>
    <source>
        <strain evidence="10">DSM 15567 / CIP 107919 / 50-1 BON</strain>
    </source>
</reference>
<comment type="subcellular location">
    <subcellularLocation>
        <location evidence="1 7">Cell membrane</location>
        <topology evidence="1 7">Multi-pass membrane protein</topology>
    </subcellularLocation>
</comment>
<evidence type="ECO:0000256" key="7">
    <source>
        <dbReference type="RuleBase" id="RU363032"/>
    </source>
</evidence>
<keyword evidence="6 7" id="KW-0472">Membrane</keyword>
<dbReference type="OrthoDB" id="9783295at2"/>
<dbReference type="PANTHER" id="PTHR30151:SF19">
    <property type="entry name" value="ABC TRANSPORTER PERMEASE"/>
    <property type="match status" value="1"/>
</dbReference>
<feature type="transmembrane region" description="Helical" evidence="7">
    <location>
        <begin position="143"/>
        <end position="165"/>
    </location>
</feature>
<evidence type="ECO:0000313" key="10">
    <source>
        <dbReference type="Proteomes" id="UP000008457"/>
    </source>
</evidence>
<accession>F3ZXT8</accession>
<sequence length="271" mass="29805">MSVNRDIFVSPERQSYLKQMKKRRQNIILGRVLILIGLIAGWEAAADLGIIDPFITSQPSKILTTIIDLHNDGQLYNHIWATVAETMVGFIVGTAFGTLIAIGLWWSDYVCKILDPYLVVLNSLPKPALGPILIVWLGNGKLAIIAMALLISLIVTIITVLNGFLEVDKNKIKLLQTFGASKAQILTKVILPASVPTVISALKINVGLSWVGVIMGEFLVSKEGLGYLIIYGSQVFELDLVMSSVIILAIVAAIMYQAVSYLETRFMQYKE</sequence>
<dbReference type="Proteomes" id="UP000008457">
    <property type="component" value="Chromosome"/>
</dbReference>
<feature type="transmembrane region" description="Helical" evidence="7">
    <location>
        <begin position="79"/>
        <end position="105"/>
    </location>
</feature>
<dbReference type="InterPro" id="IPR000515">
    <property type="entry name" value="MetI-like"/>
</dbReference>
<feature type="transmembrane region" description="Helical" evidence="7">
    <location>
        <begin position="240"/>
        <end position="262"/>
    </location>
</feature>
<dbReference type="KEGG" id="mas:Mahau_1415"/>
<dbReference type="PROSITE" id="PS50928">
    <property type="entry name" value="ABC_TM1"/>
    <property type="match status" value="1"/>
</dbReference>
<organism evidence="9 10">
    <name type="scientific">Mahella australiensis (strain DSM 15567 / CIP 107919 / 50-1 BON)</name>
    <dbReference type="NCBI Taxonomy" id="697281"/>
    <lineage>
        <taxon>Bacteria</taxon>
        <taxon>Bacillati</taxon>
        <taxon>Bacillota</taxon>
        <taxon>Clostridia</taxon>
        <taxon>Thermoanaerobacterales</taxon>
        <taxon>Thermoanaerobacterales Family IV. Incertae Sedis</taxon>
        <taxon>Mahella</taxon>
    </lineage>
</organism>
<comment type="similarity">
    <text evidence="7">Belongs to the binding-protein-dependent transport system permease family.</text>
</comment>
<feature type="domain" description="ABC transmembrane type-1" evidence="8">
    <location>
        <begin position="75"/>
        <end position="263"/>
    </location>
</feature>
<evidence type="ECO:0000256" key="5">
    <source>
        <dbReference type="ARBA" id="ARBA00022989"/>
    </source>
</evidence>
<dbReference type="EMBL" id="CP002360">
    <property type="protein sequence ID" value="AEE96608.1"/>
    <property type="molecule type" value="Genomic_DNA"/>
</dbReference>
<keyword evidence="4 7" id="KW-0812">Transmembrane</keyword>
<evidence type="ECO:0000259" key="8">
    <source>
        <dbReference type="PROSITE" id="PS50928"/>
    </source>
</evidence>
<protein>
    <submittedName>
        <fullName evidence="9">Binding-protein-dependent transport systems inner membrane component</fullName>
    </submittedName>
</protein>
<dbReference type="InterPro" id="IPR035906">
    <property type="entry name" value="MetI-like_sf"/>
</dbReference>
<dbReference type="CDD" id="cd06261">
    <property type="entry name" value="TM_PBP2"/>
    <property type="match status" value="1"/>
</dbReference>